<dbReference type="InterPro" id="IPR043502">
    <property type="entry name" value="DNA/RNA_pol_sf"/>
</dbReference>
<dbReference type="SUPFAM" id="SSF53098">
    <property type="entry name" value="Ribonuclease H-like"/>
    <property type="match status" value="1"/>
</dbReference>
<dbReference type="InterPro" id="IPR036397">
    <property type="entry name" value="RNaseH_sf"/>
</dbReference>
<sequence>MKLSFIDGTYLKPIGNTEECKQWIRTDSMVFSWIMNLISKDIAKAFSYAKSARSLWLQLEARFGQANGPMIYNLQREIALISQGNMDVDPKTRRLFAVGRMIGKLYVLDDKSFNIDTIKQYSLLKAAECCLHTRINDANLWHRRLGRTPLLVLQHANVLSDNRCELDVCQNNGILHHRSCVYSPQQNGVVERKHKHLLQIARALMFQSHLPSMFWTEAILIATYLINRLPVLNWKTPYEILYGKPVNYTIIRTFGCLAFATNVQPHKSKFTKRAYMCIFVGYAFGQKGNRLYDLEDNVMLVSRDVVFQEGVFPCKNVPSPTDDYPYPVPELDDTLSALFFAIAAARDWHIHQMDINNAFLHGYLEEEIYMSPPDGYSVLTGIVVAQTKYIKDIVADTGITDARTTTTPLPPGIKFTSDAGAELAHPDIYRRLVGRFLYLNFTRPYTSYACQQLIQHLHRPCQQHLDAALHLVRYLKGSVHKGLFFSSHNDFALKAYSDADWASCIDTRKSLTGYCIFLGDALVSWKTKKQNTVSRSTTEAEYRSMGSTVCELSWIEYLLQDFDVFVSTPIPFLCDNQAALYIVNNPIFHERTKHLKIDCHIVWDKFKSGLIAPSHVPSKAQLADIFTKSLLGPLFLLLLAKLGLVNFHPSPTCGGTKELAMSLIMLLLLYLQLSSHLSLLKQ</sequence>
<dbReference type="AlphaFoldDB" id="A0AAW2KGJ1"/>
<dbReference type="InterPro" id="IPR001584">
    <property type="entry name" value="Integrase_cat-core"/>
</dbReference>
<dbReference type="CDD" id="cd09272">
    <property type="entry name" value="RNase_HI_RT_Ty1"/>
    <property type="match status" value="1"/>
</dbReference>
<dbReference type="GO" id="GO:0003676">
    <property type="term" value="F:nucleic acid binding"/>
    <property type="evidence" value="ECO:0007669"/>
    <property type="project" value="InterPro"/>
</dbReference>
<protein>
    <submittedName>
        <fullName evidence="2">Retrovirus-related Pol polyprotein from transposon RE1</fullName>
    </submittedName>
</protein>
<evidence type="ECO:0000313" key="2">
    <source>
        <dbReference type="EMBL" id="KAL0305392.1"/>
    </source>
</evidence>
<dbReference type="Pfam" id="PF25597">
    <property type="entry name" value="SH3_retrovirus"/>
    <property type="match status" value="1"/>
</dbReference>
<proteinExistence type="predicted"/>
<reference evidence="2" key="1">
    <citation type="submission" date="2020-06" db="EMBL/GenBank/DDBJ databases">
        <authorList>
            <person name="Li T."/>
            <person name="Hu X."/>
            <person name="Zhang T."/>
            <person name="Song X."/>
            <person name="Zhang H."/>
            <person name="Dai N."/>
            <person name="Sheng W."/>
            <person name="Hou X."/>
            <person name="Wei L."/>
        </authorList>
    </citation>
    <scope>NUCLEOTIDE SEQUENCE</scope>
    <source>
        <strain evidence="2">G02</strain>
        <tissue evidence="2">Leaf</tissue>
    </source>
</reference>
<dbReference type="SUPFAM" id="SSF56672">
    <property type="entry name" value="DNA/RNA polymerases"/>
    <property type="match status" value="1"/>
</dbReference>
<dbReference type="PANTHER" id="PTHR11439">
    <property type="entry name" value="GAG-POL-RELATED RETROTRANSPOSON"/>
    <property type="match status" value="1"/>
</dbReference>
<dbReference type="Gene3D" id="3.30.420.10">
    <property type="entry name" value="Ribonuclease H-like superfamily/Ribonuclease H"/>
    <property type="match status" value="1"/>
</dbReference>
<dbReference type="InterPro" id="IPR013103">
    <property type="entry name" value="RVT_2"/>
</dbReference>
<organism evidence="2">
    <name type="scientific">Sesamum radiatum</name>
    <name type="common">Black benniseed</name>
    <dbReference type="NCBI Taxonomy" id="300843"/>
    <lineage>
        <taxon>Eukaryota</taxon>
        <taxon>Viridiplantae</taxon>
        <taxon>Streptophyta</taxon>
        <taxon>Embryophyta</taxon>
        <taxon>Tracheophyta</taxon>
        <taxon>Spermatophyta</taxon>
        <taxon>Magnoliopsida</taxon>
        <taxon>eudicotyledons</taxon>
        <taxon>Gunneridae</taxon>
        <taxon>Pentapetalae</taxon>
        <taxon>asterids</taxon>
        <taxon>lamiids</taxon>
        <taxon>Lamiales</taxon>
        <taxon>Pedaliaceae</taxon>
        <taxon>Sesamum</taxon>
    </lineage>
</organism>
<evidence type="ECO:0000259" key="1">
    <source>
        <dbReference type="PROSITE" id="PS50994"/>
    </source>
</evidence>
<comment type="caution">
    <text evidence="2">The sequence shown here is derived from an EMBL/GenBank/DDBJ whole genome shotgun (WGS) entry which is preliminary data.</text>
</comment>
<feature type="domain" description="Integrase catalytic" evidence="1">
    <location>
        <begin position="65"/>
        <end position="245"/>
    </location>
</feature>
<dbReference type="Pfam" id="PF07727">
    <property type="entry name" value="RVT_2"/>
    <property type="match status" value="1"/>
</dbReference>
<dbReference type="PROSITE" id="PS50994">
    <property type="entry name" value="INTEGRASE"/>
    <property type="match status" value="1"/>
</dbReference>
<accession>A0AAW2KGJ1</accession>
<name>A0AAW2KGJ1_SESRA</name>
<reference evidence="2" key="2">
    <citation type="journal article" date="2024" name="Plant">
        <title>Genomic evolution and insights into agronomic trait innovations of Sesamum species.</title>
        <authorList>
            <person name="Miao H."/>
            <person name="Wang L."/>
            <person name="Qu L."/>
            <person name="Liu H."/>
            <person name="Sun Y."/>
            <person name="Le M."/>
            <person name="Wang Q."/>
            <person name="Wei S."/>
            <person name="Zheng Y."/>
            <person name="Lin W."/>
            <person name="Duan Y."/>
            <person name="Cao H."/>
            <person name="Xiong S."/>
            <person name="Wang X."/>
            <person name="Wei L."/>
            <person name="Li C."/>
            <person name="Ma Q."/>
            <person name="Ju M."/>
            <person name="Zhao R."/>
            <person name="Li G."/>
            <person name="Mu C."/>
            <person name="Tian Q."/>
            <person name="Mei H."/>
            <person name="Zhang T."/>
            <person name="Gao T."/>
            <person name="Zhang H."/>
        </authorList>
    </citation>
    <scope>NUCLEOTIDE SEQUENCE</scope>
    <source>
        <strain evidence="2">G02</strain>
    </source>
</reference>
<dbReference type="InterPro" id="IPR012337">
    <property type="entry name" value="RNaseH-like_sf"/>
</dbReference>
<dbReference type="GO" id="GO:0015074">
    <property type="term" value="P:DNA integration"/>
    <property type="evidence" value="ECO:0007669"/>
    <property type="project" value="InterPro"/>
</dbReference>
<dbReference type="InterPro" id="IPR057670">
    <property type="entry name" value="SH3_retrovirus"/>
</dbReference>
<dbReference type="EMBL" id="JACGWJ010000028">
    <property type="protein sequence ID" value="KAL0305392.1"/>
    <property type="molecule type" value="Genomic_DNA"/>
</dbReference>
<gene>
    <name evidence="2" type="ORF">Sradi_5956500</name>
</gene>
<dbReference type="PANTHER" id="PTHR11439:SF470">
    <property type="entry name" value="CYSTEINE-RICH RLK (RECEPTOR-LIKE PROTEIN KINASE) 8"/>
    <property type="match status" value="1"/>
</dbReference>